<dbReference type="Proteomes" id="UP000663671">
    <property type="component" value="Chromosome 2"/>
</dbReference>
<evidence type="ECO:0000313" key="3">
    <source>
        <dbReference type="Proteomes" id="UP000663671"/>
    </source>
</evidence>
<evidence type="ECO:0000313" key="2">
    <source>
        <dbReference type="EMBL" id="QSS58389.1"/>
    </source>
</evidence>
<proteinExistence type="predicted"/>
<reference evidence="2" key="1">
    <citation type="submission" date="2021-01" db="EMBL/GenBank/DDBJ databases">
        <title>Chromosome-level genome assembly of a human fungal pathogen reveals clustering of transcriptionally co-regulated genes.</title>
        <authorList>
            <person name="Voorhies M."/>
            <person name="Cohen S."/>
            <person name="Shea T.P."/>
            <person name="Petrus S."/>
            <person name="Munoz J.F."/>
            <person name="Poplawski S."/>
            <person name="Goldman W.E."/>
            <person name="Michael T."/>
            <person name="Cuomo C.A."/>
            <person name="Sil A."/>
            <person name="Beyhan S."/>
        </authorList>
    </citation>
    <scope>NUCLEOTIDE SEQUENCE</scope>
    <source>
        <strain evidence="2">WU24</strain>
    </source>
</reference>
<organism evidence="2 3">
    <name type="scientific">Ajellomyces capsulatus</name>
    <name type="common">Darling's disease fungus</name>
    <name type="synonym">Histoplasma capsulatum</name>
    <dbReference type="NCBI Taxonomy" id="5037"/>
    <lineage>
        <taxon>Eukaryota</taxon>
        <taxon>Fungi</taxon>
        <taxon>Dikarya</taxon>
        <taxon>Ascomycota</taxon>
        <taxon>Pezizomycotina</taxon>
        <taxon>Eurotiomycetes</taxon>
        <taxon>Eurotiomycetidae</taxon>
        <taxon>Onygenales</taxon>
        <taxon>Ajellomycetaceae</taxon>
        <taxon>Histoplasma</taxon>
    </lineage>
</organism>
<dbReference type="EMBL" id="CP069109">
    <property type="protein sequence ID" value="QSS58389.1"/>
    <property type="molecule type" value="Genomic_DNA"/>
</dbReference>
<accession>A0A8A1LWU4</accession>
<feature type="compositionally biased region" description="Basic residues" evidence="1">
    <location>
        <begin position="136"/>
        <end position="145"/>
    </location>
</feature>
<sequence length="145" mass="16210">MEKQAHHTLASRRVALLGAFVSFGSSVDGNRNTSAEGCYYVVLPFTAQQTKTNHLPSFDPYKVPSIKGIIRLCLLLLRPVYPIPQFLSARIYTAYQFNGLATNSYSICRSVSPYQASTDNIYDTSMNGKNTDRAVKKTHPHYSLK</sequence>
<dbReference type="VEuPathDB" id="FungiDB:I7I51_07813"/>
<protein>
    <submittedName>
        <fullName evidence="2">Uncharacterized protein</fullName>
    </submittedName>
</protein>
<dbReference type="AlphaFoldDB" id="A0A8A1LWU4"/>
<gene>
    <name evidence="2" type="ORF">I7I51_07813</name>
</gene>
<feature type="region of interest" description="Disordered" evidence="1">
    <location>
        <begin position="125"/>
        <end position="145"/>
    </location>
</feature>
<name>A0A8A1LWU4_AJECA</name>
<evidence type="ECO:0000256" key="1">
    <source>
        <dbReference type="SAM" id="MobiDB-lite"/>
    </source>
</evidence>